<keyword evidence="1" id="KW-1133">Transmembrane helix</keyword>
<sequence length="52" mass="6142">MRFINIVSMRIIIDCIVMIEIILLIFWAIKIKNRNHFSAVLSVYFSALDDNK</sequence>
<organism evidence="2 3">
    <name type="scientific">Yersinia pestis bv. Antiqua (strain Antiqua)</name>
    <dbReference type="NCBI Taxonomy" id="360102"/>
    <lineage>
        <taxon>Bacteria</taxon>
        <taxon>Pseudomonadati</taxon>
        <taxon>Pseudomonadota</taxon>
        <taxon>Gammaproteobacteria</taxon>
        <taxon>Enterobacterales</taxon>
        <taxon>Yersiniaceae</taxon>
        <taxon>Yersinia</taxon>
    </lineage>
</organism>
<dbReference type="EMBL" id="CP000308">
    <property type="protein sequence ID" value="ABG12953.1"/>
    <property type="molecule type" value="Genomic_DNA"/>
</dbReference>
<reference evidence="2 3" key="1">
    <citation type="journal article" date="2006" name="J. Bacteriol.">
        <title>Complete genome sequence of Yersinia pestis strains Antiqua and Nepal516: evidence of gene reduction in an emerging pathogen.</title>
        <authorList>
            <person name="Chain P.S."/>
            <person name="Hu P."/>
            <person name="Malfatti S.A."/>
            <person name="Radnedge L."/>
            <person name="Larimer F."/>
            <person name="Vergez L.M."/>
            <person name="Worsham P."/>
            <person name="Chu M.C."/>
            <person name="Andersen G.L."/>
        </authorList>
    </citation>
    <scope>NUCLEOTIDE SEQUENCE [LARGE SCALE GENOMIC DNA]</scope>
    <source>
        <strain evidence="2 3">Antiqua</strain>
    </source>
</reference>
<protein>
    <submittedName>
        <fullName evidence="2">Uncharacterized protein</fullName>
    </submittedName>
</protein>
<feature type="transmembrane region" description="Helical" evidence="1">
    <location>
        <begin position="6"/>
        <end position="29"/>
    </location>
</feature>
<keyword evidence="1" id="KW-0472">Membrane</keyword>
<keyword evidence="1" id="KW-0812">Transmembrane</keyword>
<dbReference type="KEGG" id="ypa:YPA_0986"/>
<proteinExistence type="predicted"/>
<dbReference type="Proteomes" id="UP000001971">
    <property type="component" value="Chromosome"/>
</dbReference>
<evidence type="ECO:0000313" key="2">
    <source>
        <dbReference type="EMBL" id="ABG12953.1"/>
    </source>
</evidence>
<accession>A0A0H2Y6Q0</accession>
<evidence type="ECO:0000313" key="3">
    <source>
        <dbReference type="Proteomes" id="UP000001971"/>
    </source>
</evidence>
<gene>
    <name evidence="2" type="ordered locus">YPA_0986</name>
</gene>
<evidence type="ECO:0000256" key="1">
    <source>
        <dbReference type="SAM" id="Phobius"/>
    </source>
</evidence>
<name>A0A0H2Y6Q0_YERPA</name>
<dbReference type="AlphaFoldDB" id="A0A0H2Y6Q0"/>